<dbReference type="EMBL" id="JBHRWO010000004">
    <property type="protein sequence ID" value="MFC3491530.1"/>
    <property type="molecule type" value="Genomic_DNA"/>
</dbReference>
<protein>
    <submittedName>
        <fullName evidence="1">Extracellular solute-binding protein</fullName>
    </submittedName>
</protein>
<evidence type="ECO:0000313" key="2">
    <source>
        <dbReference type="Proteomes" id="UP001595712"/>
    </source>
</evidence>
<name>A0ABV7PSN8_9ACTN</name>
<reference evidence="2" key="1">
    <citation type="journal article" date="2019" name="Int. J. Syst. Evol. Microbiol.">
        <title>The Global Catalogue of Microorganisms (GCM) 10K type strain sequencing project: providing services to taxonomists for standard genome sequencing and annotation.</title>
        <authorList>
            <consortium name="The Broad Institute Genomics Platform"/>
            <consortium name="The Broad Institute Genome Sequencing Center for Infectious Disease"/>
            <person name="Wu L."/>
            <person name="Ma J."/>
        </authorList>
    </citation>
    <scope>NUCLEOTIDE SEQUENCE [LARGE SCALE GENOMIC DNA]</scope>
    <source>
        <strain evidence="2">CGMCC 4.7396</strain>
    </source>
</reference>
<dbReference type="InterPro" id="IPR006059">
    <property type="entry name" value="SBP"/>
</dbReference>
<evidence type="ECO:0000313" key="1">
    <source>
        <dbReference type="EMBL" id="MFC3491530.1"/>
    </source>
</evidence>
<accession>A0ABV7PSN8</accession>
<dbReference type="RefSeq" id="WP_387970478.1">
    <property type="nucleotide sequence ID" value="NZ_JBHRWO010000004.1"/>
</dbReference>
<dbReference type="PANTHER" id="PTHR43649">
    <property type="entry name" value="ARABINOSE-BINDING PROTEIN-RELATED"/>
    <property type="match status" value="1"/>
</dbReference>
<dbReference type="InterPro" id="IPR050490">
    <property type="entry name" value="Bact_solute-bd_prot1"/>
</dbReference>
<dbReference type="SUPFAM" id="SSF53850">
    <property type="entry name" value="Periplasmic binding protein-like II"/>
    <property type="match status" value="1"/>
</dbReference>
<dbReference type="Gene3D" id="3.40.190.10">
    <property type="entry name" value="Periplasmic binding protein-like II"/>
    <property type="match status" value="2"/>
</dbReference>
<organism evidence="1 2">
    <name type="scientific">Glycomyces rhizosphaerae</name>
    <dbReference type="NCBI Taxonomy" id="2054422"/>
    <lineage>
        <taxon>Bacteria</taxon>
        <taxon>Bacillati</taxon>
        <taxon>Actinomycetota</taxon>
        <taxon>Actinomycetes</taxon>
        <taxon>Glycomycetales</taxon>
        <taxon>Glycomycetaceae</taxon>
        <taxon>Glycomyces</taxon>
    </lineage>
</organism>
<dbReference type="Pfam" id="PF01547">
    <property type="entry name" value="SBP_bac_1"/>
    <property type="match status" value="1"/>
</dbReference>
<sequence length="467" mass="51033">MPEKKPLNLPLARRTVLEAIGGFVAAGAIGGAYLLGARETTREWEDVGDRPLQLLCSRDDTANGQRRLLVDQWNEWHEHHQVEMVELPPIVDLQYSTIHAVLQAEDPDVDVVEIDVPWIAEFAAAGRLHPFEDPDTDGFLKRPLEAGRFDGELFALPFHTNVGMLYYRRGAESDYGQGVLSEKEASSIASWSDLRETIRWILKEDNDFGGGIAMQLASYEGFTVNVWEYLLANGIDVDGDNGMIDFGGRDAHGLLQDLAGDLHEEVKPGKSVILPGALQHNEDESLAAFQAWKTPFLRHWPQAVRTLEQCGAFATADSAAAFEVGVVPMPGGVLGGGSLAVSAYSKRKNVSRALIEFLAGPTSQQLLFERGGFAATRPEPYFDAIAQIANGIPASGSDCESIGGPRSEAEAMYEALTGEGPGQRPEVQRYTQFSRAFQDELHPSLGKDAAPDFSRLESRLEQAIEGK</sequence>
<proteinExistence type="predicted"/>
<gene>
    <name evidence="1" type="ORF">ACFO8M_03395</name>
</gene>
<keyword evidence="2" id="KW-1185">Reference proteome</keyword>
<comment type="caution">
    <text evidence="1">The sequence shown here is derived from an EMBL/GenBank/DDBJ whole genome shotgun (WGS) entry which is preliminary data.</text>
</comment>
<dbReference type="Proteomes" id="UP001595712">
    <property type="component" value="Unassembled WGS sequence"/>
</dbReference>